<gene>
    <name evidence="10 11" type="primary">LOC106061764</name>
</gene>
<comment type="catalytic activity">
    <reaction evidence="7">
        <text>sarcosine + O2 + H2O = formaldehyde + glycine + H2O2</text>
        <dbReference type="Rhea" id="RHEA:13313"/>
        <dbReference type="ChEBI" id="CHEBI:15377"/>
        <dbReference type="ChEBI" id="CHEBI:15379"/>
        <dbReference type="ChEBI" id="CHEBI:16240"/>
        <dbReference type="ChEBI" id="CHEBI:16842"/>
        <dbReference type="ChEBI" id="CHEBI:57305"/>
        <dbReference type="ChEBI" id="CHEBI:57433"/>
        <dbReference type="EC" id="1.5.3.1"/>
    </reaction>
</comment>
<feature type="domain" description="FAD dependent oxidoreductase" evidence="8">
    <location>
        <begin position="7"/>
        <end position="362"/>
    </location>
</feature>
<dbReference type="NCBIfam" id="NF008425">
    <property type="entry name" value="PRK11259.1"/>
    <property type="match status" value="1"/>
</dbReference>
<evidence type="ECO:0000313" key="10">
    <source>
        <dbReference type="RefSeq" id="XP_055861529.1"/>
    </source>
</evidence>
<keyword evidence="5" id="KW-0274">FAD</keyword>
<evidence type="ECO:0000313" key="11">
    <source>
        <dbReference type="RefSeq" id="XP_055861530.1"/>
    </source>
</evidence>
<dbReference type="SUPFAM" id="SSF54373">
    <property type="entry name" value="FAD-linked reductases, C-terminal domain"/>
    <property type="match status" value="1"/>
</dbReference>
<keyword evidence="6" id="KW-0560">Oxidoreductase</keyword>
<dbReference type="RefSeq" id="XP_055861529.1">
    <property type="nucleotide sequence ID" value="XM_056005554.1"/>
</dbReference>
<accession>A0A9W2YFS2</accession>
<organism evidence="9 10">
    <name type="scientific">Biomphalaria glabrata</name>
    <name type="common">Bloodfluke planorb</name>
    <name type="synonym">Freshwater snail</name>
    <dbReference type="NCBI Taxonomy" id="6526"/>
    <lineage>
        <taxon>Eukaryota</taxon>
        <taxon>Metazoa</taxon>
        <taxon>Spiralia</taxon>
        <taxon>Lophotrochozoa</taxon>
        <taxon>Mollusca</taxon>
        <taxon>Gastropoda</taxon>
        <taxon>Heterobranchia</taxon>
        <taxon>Euthyneura</taxon>
        <taxon>Panpulmonata</taxon>
        <taxon>Hygrophila</taxon>
        <taxon>Lymnaeoidea</taxon>
        <taxon>Planorbidae</taxon>
        <taxon>Biomphalaria</taxon>
    </lineage>
</organism>
<dbReference type="GeneID" id="106061764"/>
<comment type="similarity">
    <text evidence="2">Belongs to the MSOX/MTOX family.</text>
</comment>
<dbReference type="Gene3D" id="3.50.50.60">
    <property type="entry name" value="FAD/NAD(P)-binding domain"/>
    <property type="match status" value="1"/>
</dbReference>
<dbReference type="PANTHER" id="PTHR10961">
    <property type="entry name" value="PEROXISOMAL SARCOSINE OXIDASE"/>
    <property type="match status" value="1"/>
</dbReference>
<evidence type="ECO:0000256" key="2">
    <source>
        <dbReference type="ARBA" id="ARBA00010989"/>
    </source>
</evidence>
<dbReference type="Pfam" id="PF01266">
    <property type="entry name" value="DAO"/>
    <property type="match status" value="1"/>
</dbReference>
<evidence type="ECO:0000256" key="7">
    <source>
        <dbReference type="ARBA" id="ARBA00052742"/>
    </source>
</evidence>
<evidence type="ECO:0000256" key="1">
    <source>
        <dbReference type="ARBA" id="ARBA00001974"/>
    </source>
</evidence>
<dbReference type="InterPro" id="IPR006076">
    <property type="entry name" value="FAD-dep_OxRdtase"/>
</dbReference>
<proteinExistence type="inferred from homology"/>
<dbReference type="PANTHER" id="PTHR10961:SF46">
    <property type="entry name" value="PEROXISOMAL SARCOSINE OXIDASE"/>
    <property type="match status" value="1"/>
</dbReference>
<reference evidence="10 11" key="1">
    <citation type="submission" date="2025-04" db="UniProtKB">
        <authorList>
            <consortium name="RefSeq"/>
        </authorList>
    </citation>
    <scope>IDENTIFICATION</scope>
</reference>
<protein>
    <recommendedName>
        <fullName evidence="3">sarcosine oxidasee (formaldehyde-forming)</fullName>
        <ecNumber evidence="3">1.5.3.1</ecNumber>
    </recommendedName>
</protein>
<comment type="cofactor">
    <cofactor evidence="1">
        <name>FAD</name>
        <dbReference type="ChEBI" id="CHEBI:57692"/>
    </cofactor>
</comment>
<dbReference type="GO" id="GO:0033514">
    <property type="term" value="P:L-lysine catabolic process to acetyl-CoA via L-pipecolate"/>
    <property type="evidence" value="ECO:0007669"/>
    <property type="project" value="TreeGrafter"/>
</dbReference>
<evidence type="ECO:0000259" key="8">
    <source>
        <dbReference type="Pfam" id="PF01266"/>
    </source>
</evidence>
<evidence type="ECO:0000256" key="5">
    <source>
        <dbReference type="ARBA" id="ARBA00022827"/>
    </source>
</evidence>
<dbReference type="GO" id="GO:0008115">
    <property type="term" value="F:sarcosine oxidase activity"/>
    <property type="evidence" value="ECO:0007669"/>
    <property type="project" value="UniProtKB-EC"/>
</dbReference>
<evidence type="ECO:0000256" key="3">
    <source>
        <dbReference type="ARBA" id="ARBA00012769"/>
    </source>
</evidence>
<evidence type="ECO:0000256" key="6">
    <source>
        <dbReference type="ARBA" id="ARBA00023002"/>
    </source>
</evidence>
<dbReference type="InterPro" id="IPR045170">
    <property type="entry name" value="MTOX"/>
</dbReference>
<dbReference type="FunFam" id="3.50.50.60:FF:000189">
    <property type="entry name" value="Monomeric sarcosine oxidase"/>
    <property type="match status" value="1"/>
</dbReference>
<dbReference type="SUPFAM" id="SSF51905">
    <property type="entry name" value="FAD/NAD(P)-binding domain"/>
    <property type="match status" value="1"/>
</dbReference>
<dbReference type="EC" id="1.5.3.1" evidence="3"/>
<dbReference type="GO" id="GO:0050031">
    <property type="term" value="F:L-pipecolate oxidase activity"/>
    <property type="evidence" value="ECO:0007669"/>
    <property type="project" value="TreeGrafter"/>
</dbReference>
<evidence type="ECO:0000313" key="9">
    <source>
        <dbReference type="Proteomes" id="UP001165740"/>
    </source>
</evidence>
<dbReference type="OMA" id="NWGWVRV"/>
<dbReference type="AlphaFoldDB" id="A0A9W2YFS2"/>
<name>A0A9W2YFS2_BIOGL</name>
<dbReference type="GO" id="GO:0005777">
    <property type="term" value="C:peroxisome"/>
    <property type="evidence" value="ECO:0007669"/>
    <property type="project" value="TreeGrafter"/>
</dbReference>
<dbReference type="Proteomes" id="UP001165740">
    <property type="component" value="Chromosome 12"/>
</dbReference>
<keyword evidence="4" id="KW-0285">Flavoprotein</keyword>
<dbReference type="OrthoDB" id="424974at2759"/>
<sequence>MSKAIYDVIVIGAGIEGSSSAYNLAKRGKKVLLLEQFPLPHSRGSSHGQSRITRYAYADEFYVRMMVDAFPMWAELERESGENFFVNCGLLDLHLANSKTITKVTSSLKAHDVPHEVISPGELKRRFPHFKAGDNCAGVWDPSGGLLRADRALKAFQTVFQKLGGVLRDEEPVTKVTPGDVVTVETPRSLYKANSLVIAAGAWAGRFCSSLGLNVPLQPVRTVVMYWKVDKDKIQNYSDSTFPCFIDSRTEATFTIYGFPNKEYPGLVKICLHQGAITDPDERDKVENDSWILEEVKRILALTFDNLENQPAIREYCMYTNTPDHHPYIDRHSTFPNIVIAAGFSGHGFKLAPAVGKAVSELVLNDTFTYNMEPFKLNRFSPKANL</sequence>
<keyword evidence="9" id="KW-1185">Reference proteome</keyword>
<dbReference type="RefSeq" id="XP_055861530.1">
    <property type="nucleotide sequence ID" value="XM_056005555.1"/>
</dbReference>
<evidence type="ECO:0000256" key="4">
    <source>
        <dbReference type="ARBA" id="ARBA00022630"/>
    </source>
</evidence>
<dbReference type="InterPro" id="IPR036188">
    <property type="entry name" value="FAD/NAD-bd_sf"/>
</dbReference>
<dbReference type="Gene3D" id="3.30.9.10">
    <property type="entry name" value="D-Amino Acid Oxidase, subunit A, domain 2"/>
    <property type="match status" value="1"/>
</dbReference>
<dbReference type="GO" id="GO:0050660">
    <property type="term" value="F:flavin adenine dinucleotide binding"/>
    <property type="evidence" value="ECO:0007669"/>
    <property type="project" value="InterPro"/>
</dbReference>